<dbReference type="Proteomes" id="UP000634136">
    <property type="component" value="Unassembled WGS sequence"/>
</dbReference>
<keyword evidence="1 4" id="KW-0479">Metal-binding</keyword>
<name>A0A834XAJ3_9FABA</name>
<feature type="domain" description="C3H1-type" evidence="6">
    <location>
        <begin position="229"/>
        <end position="252"/>
    </location>
</feature>
<evidence type="ECO:0000256" key="5">
    <source>
        <dbReference type="SAM" id="MobiDB-lite"/>
    </source>
</evidence>
<evidence type="ECO:0000259" key="6">
    <source>
        <dbReference type="PROSITE" id="PS50103"/>
    </source>
</evidence>
<keyword evidence="3 4" id="KW-0862">Zinc</keyword>
<sequence>MSLHPALLSSSKAFHTKLWVVAHLATHTNTPPSPSVFAAVTGPPPSLFASVAFVVRHQIVARSAIRLLRSRFSPPTSAILQGVSKIDFTMAEPEEAVNSADNQQPEPVNFSRKAVNKKNIRKRTIDNEDDDGGSEWGSFVLNSQRKTIKADNKLYFSTKSSRSSESNEQSQRQGFSFESSREIQVQHDSRATAVLETETEFSRARGSHGPLRALTHIRMSAILDHQPDICKDYKETGYCGYGDSCKFLHDRGDYKSGRQLEKEWNEAEKARRMR</sequence>
<dbReference type="GO" id="GO:0034247">
    <property type="term" value="P:snoRNA splicing"/>
    <property type="evidence" value="ECO:0007669"/>
    <property type="project" value="TreeGrafter"/>
</dbReference>
<evidence type="ECO:0000313" key="8">
    <source>
        <dbReference type="Proteomes" id="UP000634136"/>
    </source>
</evidence>
<feature type="region of interest" description="Disordered" evidence="5">
    <location>
        <begin position="158"/>
        <end position="184"/>
    </location>
</feature>
<keyword evidence="2 4" id="KW-0863">Zinc-finger</keyword>
<dbReference type="OrthoDB" id="25761at2759"/>
<dbReference type="InterPro" id="IPR000571">
    <property type="entry name" value="Znf_CCCH"/>
</dbReference>
<dbReference type="GO" id="GO:0008270">
    <property type="term" value="F:zinc ion binding"/>
    <property type="evidence" value="ECO:0007669"/>
    <property type="project" value="UniProtKB-KW"/>
</dbReference>
<dbReference type="PANTHER" id="PTHR12930">
    <property type="entry name" value="ZINC FINGER PROTEIN 183"/>
    <property type="match status" value="1"/>
</dbReference>
<protein>
    <submittedName>
        <fullName evidence="7">Zinc finger CCCH domain-containing protein 1-like</fullName>
    </submittedName>
</protein>
<evidence type="ECO:0000313" key="7">
    <source>
        <dbReference type="EMBL" id="KAF7840163.1"/>
    </source>
</evidence>
<evidence type="ECO:0000256" key="2">
    <source>
        <dbReference type="ARBA" id="ARBA00022771"/>
    </source>
</evidence>
<evidence type="ECO:0000256" key="4">
    <source>
        <dbReference type="PROSITE-ProRule" id="PRU00723"/>
    </source>
</evidence>
<dbReference type="GO" id="GO:0005684">
    <property type="term" value="C:U2-type spliceosomal complex"/>
    <property type="evidence" value="ECO:0007669"/>
    <property type="project" value="TreeGrafter"/>
</dbReference>
<gene>
    <name evidence="7" type="ORF">G2W53_008645</name>
</gene>
<dbReference type="SUPFAM" id="SSF90229">
    <property type="entry name" value="CCCH zinc finger"/>
    <property type="match status" value="1"/>
</dbReference>
<dbReference type="InterPro" id="IPR039971">
    <property type="entry name" value="CWC24-like"/>
</dbReference>
<dbReference type="EMBL" id="JAAIUW010000003">
    <property type="protein sequence ID" value="KAF7840163.1"/>
    <property type="molecule type" value="Genomic_DNA"/>
</dbReference>
<dbReference type="SMART" id="SM00356">
    <property type="entry name" value="ZnF_C3H1"/>
    <property type="match status" value="1"/>
</dbReference>
<accession>A0A834XAJ3</accession>
<reference evidence="7" key="1">
    <citation type="submission" date="2020-09" db="EMBL/GenBank/DDBJ databases">
        <title>Genome-Enabled Discovery of Anthraquinone Biosynthesis in Senna tora.</title>
        <authorList>
            <person name="Kang S.-H."/>
            <person name="Pandey R.P."/>
            <person name="Lee C.-M."/>
            <person name="Sim J.-S."/>
            <person name="Jeong J.-T."/>
            <person name="Choi B.-S."/>
            <person name="Jung M."/>
            <person name="Ginzburg D."/>
            <person name="Zhao K."/>
            <person name="Won S.Y."/>
            <person name="Oh T.-J."/>
            <person name="Yu Y."/>
            <person name="Kim N.-H."/>
            <person name="Lee O.R."/>
            <person name="Lee T.-H."/>
            <person name="Bashyal P."/>
            <person name="Kim T.-S."/>
            <person name="Lee W.-H."/>
            <person name="Kawkins C."/>
            <person name="Kim C.-K."/>
            <person name="Kim J.S."/>
            <person name="Ahn B.O."/>
            <person name="Rhee S.Y."/>
            <person name="Sohng J.K."/>
        </authorList>
    </citation>
    <scope>NUCLEOTIDE SEQUENCE</scope>
    <source>
        <tissue evidence="7">Leaf</tissue>
    </source>
</reference>
<evidence type="ECO:0000256" key="3">
    <source>
        <dbReference type="ARBA" id="ARBA00022833"/>
    </source>
</evidence>
<comment type="caution">
    <text evidence="7">The sequence shown here is derived from an EMBL/GenBank/DDBJ whole genome shotgun (WGS) entry which is preliminary data.</text>
</comment>
<keyword evidence="8" id="KW-1185">Reference proteome</keyword>
<feature type="region of interest" description="Disordered" evidence="5">
    <location>
        <begin position="94"/>
        <end position="115"/>
    </location>
</feature>
<proteinExistence type="predicted"/>
<organism evidence="7 8">
    <name type="scientific">Senna tora</name>
    <dbReference type="NCBI Taxonomy" id="362788"/>
    <lineage>
        <taxon>Eukaryota</taxon>
        <taxon>Viridiplantae</taxon>
        <taxon>Streptophyta</taxon>
        <taxon>Embryophyta</taxon>
        <taxon>Tracheophyta</taxon>
        <taxon>Spermatophyta</taxon>
        <taxon>Magnoliopsida</taxon>
        <taxon>eudicotyledons</taxon>
        <taxon>Gunneridae</taxon>
        <taxon>Pentapetalae</taxon>
        <taxon>rosids</taxon>
        <taxon>fabids</taxon>
        <taxon>Fabales</taxon>
        <taxon>Fabaceae</taxon>
        <taxon>Caesalpinioideae</taxon>
        <taxon>Cassia clade</taxon>
        <taxon>Senna</taxon>
    </lineage>
</organism>
<dbReference type="Pfam" id="PF00642">
    <property type="entry name" value="zf-CCCH"/>
    <property type="match status" value="1"/>
</dbReference>
<dbReference type="InterPro" id="IPR036855">
    <property type="entry name" value="Znf_CCCH_sf"/>
</dbReference>
<dbReference type="Gene3D" id="4.10.1000.10">
    <property type="entry name" value="Zinc finger, CCCH-type"/>
    <property type="match status" value="1"/>
</dbReference>
<dbReference type="AlphaFoldDB" id="A0A834XAJ3"/>
<feature type="zinc finger region" description="C3H1-type" evidence="4">
    <location>
        <begin position="229"/>
        <end position="252"/>
    </location>
</feature>
<evidence type="ECO:0000256" key="1">
    <source>
        <dbReference type="ARBA" id="ARBA00022723"/>
    </source>
</evidence>
<feature type="compositionally biased region" description="Low complexity" evidence="5">
    <location>
        <begin position="160"/>
        <end position="173"/>
    </location>
</feature>
<dbReference type="PROSITE" id="PS50103">
    <property type="entry name" value="ZF_C3H1"/>
    <property type="match status" value="1"/>
</dbReference>
<dbReference type="PANTHER" id="PTHR12930:SF0">
    <property type="entry name" value="RING FINGER PROTEIN 113B"/>
    <property type="match status" value="1"/>
</dbReference>